<evidence type="ECO:0000256" key="4">
    <source>
        <dbReference type="ARBA" id="ARBA00022989"/>
    </source>
</evidence>
<dbReference type="Pfam" id="PF02687">
    <property type="entry name" value="FtsX"/>
    <property type="match status" value="1"/>
</dbReference>
<reference evidence="10 11" key="1">
    <citation type="journal article" date="2022" name="Microorganisms">
        <title>Genome Sequence and Characterization of a Xanthorhodopsin-Containing, Aerobic Anoxygenic Phototrophic Rhodobacter Species, Isolated from Mesophilic Conditions at Yellowstone National Park.</title>
        <authorList>
            <person name="Kyndt J.A."/>
            <person name="Robertson S."/>
            <person name="Shoffstall I.B."/>
            <person name="Ramaley R.F."/>
            <person name="Meyer T.E."/>
        </authorList>
    </citation>
    <scope>NUCLEOTIDE SEQUENCE [LARGE SCALE GENOMIC DNA]</scope>
    <source>
        <strain evidence="10 11">M37P</strain>
    </source>
</reference>
<keyword evidence="3 7" id="KW-0812">Transmembrane</keyword>
<dbReference type="InterPro" id="IPR050250">
    <property type="entry name" value="Macrolide_Exporter_MacB"/>
</dbReference>
<evidence type="ECO:0000256" key="2">
    <source>
        <dbReference type="ARBA" id="ARBA00022475"/>
    </source>
</evidence>
<dbReference type="InterPro" id="IPR003838">
    <property type="entry name" value="ABC3_permease_C"/>
</dbReference>
<evidence type="ECO:0000313" key="11">
    <source>
        <dbReference type="Proteomes" id="UP001515660"/>
    </source>
</evidence>
<feature type="transmembrane region" description="Helical" evidence="7">
    <location>
        <begin position="366"/>
        <end position="386"/>
    </location>
</feature>
<comment type="caution">
    <text evidence="10">The sequence shown here is derived from an EMBL/GenBank/DDBJ whole genome shotgun (WGS) entry which is preliminary data.</text>
</comment>
<evidence type="ECO:0000256" key="1">
    <source>
        <dbReference type="ARBA" id="ARBA00004651"/>
    </source>
</evidence>
<dbReference type="PANTHER" id="PTHR30572:SF4">
    <property type="entry name" value="ABC TRANSPORTER PERMEASE YTRF"/>
    <property type="match status" value="1"/>
</dbReference>
<evidence type="ECO:0000256" key="3">
    <source>
        <dbReference type="ARBA" id="ARBA00022692"/>
    </source>
</evidence>
<organism evidence="10 11">
    <name type="scientific">Rhodobacter calidifons</name>
    <dbReference type="NCBI Taxonomy" id="2715277"/>
    <lineage>
        <taxon>Bacteria</taxon>
        <taxon>Pseudomonadati</taxon>
        <taxon>Pseudomonadota</taxon>
        <taxon>Alphaproteobacteria</taxon>
        <taxon>Rhodobacterales</taxon>
        <taxon>Rhodobacter group</taxon>
        <taxon>Rhodobacter</taxon>
    </lineage>
</organism>
<feature type="transmembrane region" description="Helical" evidence="7">
    <location>
        <begin position="280"/>
        <end position="304"/>
    </location>
</feature>
<keyword evidence="11" id="KW-1185">Reference proteome</keyword>
<name>A0ABX0G9V6_9RHOB</name>
<dbReference type="Pfam" id="PF12704">
    <property type="entry name" value="MacB_PCD"/>
    <property type="match status" value="1"/>
</dbReference>
<evidence type="ECO:0000313" key="10">
    <source>
        <dbReference type="EMBL" id="NHB77655.1"/>
    </source>
</evidence>
<evidence type="ECO:0000256" key="5">
    <source>
        <dbReference type="ARBA" id="ARBA00023136"/>
    </source>
</evidence>
<dbReference type="Proteomes" id="UP001515660">
    <property type="component" value="Unassembled WGS sequence"/>
</dbReference>
<feature type="transmembrane region" description="Helical" evidence="7">
    <location>
        <begin position="21"/>
        <end position="41"/>
    </location>
</feature>
<dbReference type="RefSeq" id="WP_166403682.1">
    <property type="nucleotide sequence ID" value="NZ_JAANHS010000010.1"/>
</dbReference>
<accession>A0ABX0G9V6</accession>
<keyword evidence="4 7" id="KW-1133">Transmembrane helix</keyword>
<keyword evidence="2" id="KW-1003">Cell membrane</keyword>
<feature type="domain" description="ABC3 transporter permease C-terminal" evidence="8">
    <location>
        <begin position="283"/>
        <end position="396"/>
    </location>
</feature>
<evidence type="ECO:0000259" key="8">
    <source>
        <dbReference type="Pfam" id="PF02687"/>
    </source>
</evidence>
<dbReference type="InterPro" id="IPR025857">
    <property type="entry name" value="MacB_PCD"/>
</dbReference>
<evidence type="ECO:0000259" key="9">
    <source>
        <dbReference type="Pfam" id="PF12704"/>
    </source>
</evidence>
<feature type="domain" description="MacB-like periplasmic core" evidence="9">
    <location>
        <begin position="20"/>
        <end position="242"/>
    </location>
</feature>
<sequence>MIWETVRLALLALRRNKLRSALTMLGIVIGVAAVIAMVTVGQGSSRSVAASVESLGTNVLTVRPGGRGFGPGPASSGPTRPFTLRDADALAELPVIAHVSPTVSSLQTVVAGAANMSTSVTGATSGYLAVGGWTVVSGRGFDRSEDRASASVCVIGETVRRTLFGAADPVGRELRAGKVTCEVIGLLQAKGAGAFGQDQDDLVLMPIRTVQRRLLGSENVSSISVALAPEVSSQRGAREIEALMRDRRRIAEGAPNDFNISDRAQIAEVLTGINSVLTGMLSSVAAVSLLVGGIGIMNIMLVSVTERTREIGIRLAVGAEGRQVLTQFLVEAVVLSLVGGIIGVIVGLGLAFGASLYMAIPFAPQAYVVLMAFAFSALIGVMFGFFPARKAARLDPIDALRHE</sequence>
<comment type="subcellular location">
    <subcellularLocation>
        <location evidence="1">Cell membrane</location>
        <topology evidence="1">Multi-pass membrane protein</topology>
    </subcellularLocation>
</comment>
<dbReference type="PANTHER" id="PTHR30572">
    <property type="entry name" value="MEMBRANE COMPONENT OF TRANSPORTER-RELATED"/>
    <property type="match status" value="1"/>
</dbReference>
<dbReference type="EMBL" id="JAANHS010000010">
    <property type="protein sequence ID" value="NHB77655.1"/>
    <property type="molecule type" value="Genomic_DNA"/>
</dbReference>
<protein>
    <submittedName>
        <fullName evidence="10">FtsX-like permease family protein</fullName>
    </submittedName>
</protein>
<gene>
    <name evidence="10" type="ORF">G8O29_13095</name>
</gene>
<evidence type="ECO:0000256" key="6">
    <source>
        <dbReference type="ARBA" id="ARBA00038076"/>
    </source>
</evidence>
<comment type="similarity">
    <text evidence="6">Belongs to the ABC-4 integral membrane protein family.</text>
</comment>
<proteinExistence type="inferred from homology"/>
<evidence type="ECO:0000256" key="7">
    <source>
        <dbReference type="SAM" id="Phobius"/>
    </source>
</evidence>
<keyword evidence="5 7" id="KW-0472">Membrane</keyword>
<feature type="transmembrane region" description="Helical" evidence="7">
    <location>
        <begin position="332"/>
        <end position="360"/>
    </location>
</feature>